<accession>A0A1Y2I6Z9</accession>
<dbReference type="EMBL" id="KZ084228">
    <property type="protein sequence ID" value="OSC96202.1"/>
    <property type="molecule type" value="Genomic_DNA"/>
</dbReference>
<protein>
    <submittedName>
        <fullName evidence="1">Uncharacterized protein</fullName>
    </submittedName>
</protein>
<gene>
    <name evidence="1" type="ORF">PYCCODRAFT_1429232</name>
</gene>
<dbReference type="AlphaFoldDB" id="A0A1Y2I6Z9"/>
<evidence type="ECO:0000313" key="1">
    <source>
        <dbReference type="EMBL" id="OSC96202.1"/>
    </source>
</evidence>
<evidence type="ECO:0000313" key="2">
    <source>
        <dbReference type="Proteomes" id="UP000193067"/>
    </source>
</evidence>
<sequence>SPLHAYDSQSLVHLPASTWKGCAADMYKLARIHPSVITRHTTGRTSLSTLTTSHPVGDQSQRFPTTGIVEANSCLLSVGKLGLLTGEEELVASSVRSGGRGMKWQAQRRVALAETRPEVKPQHIRQITISEPNPSPSGSRTVATAKSILRAWALVNRRAFVVQVPRLVA</sequence>
<reference evidence="1 2" key="1">
    <citation type="journal article" date="2015" name="Biotechnol. Biofuels">
        <title>Enhanced degradation of softwood versus hardwood by the white-rot fungus Pycnoporus coccineus.</title>
        <authorList>
            <person name="Couturier M."/>
            <person name="Navarro D."/>
            <person name="Chevret D."/>
            <person name="Henrissat B."/>
            <person name="Piumi F."/>
            <person name="Ruiz-Duenas F.J."/>
            <person name="Martinez A.T."/>
            <person name="Grigoriev I.V."/>
            <person name="Riley R."/>
            <person name="Lipzen A."/>
            <person name="Berrin J.G."/>
            <person name="Master E.R."/>
            <person name="Rosso M.N."/>
        </authorList>
    </citation>
    <scope>NUCLEOTIDE SEQUENCE [LARGE SCALE GENOMIC DNA]</scope>
    <source>
        <strain evidence="1 2">BRFM310</strain>
    </source>
</reference>
<dbReference type="Proteomes" id="UP000193067">
    <property type="component" value="Unassembled WGS sequence"/>
</dbReference>
<name>A0A1Y2I6Z9_TRAC3</name>
<organism evidence="1 2">
    <name type="scientific">Trametes coccinea (strain BRFM310)</name>
    <name type="common">Pycnoporus coccineus</name>
    <dbReference type="NCBI Taxonomy" id="1353009"/>
    <lineage>
        <taxon>Eukaryota</taxon>
        <taxon>Fungi</taxon>
        <taxon>Dikarya</taxon>
        <taxon>Basidiomycota</taxon>
        <taxon>Agaricomycotina</taxon>
        <taxon>Agaricomycetes</taxon>
        <taxon>Polyporales</taxon>
        <taxon>Polyporaceae</taxon>
        <taxon>Trametes</taxon>
    </lineage>
</organism>
<feature type="non-terminal residue" evidence="1">
    <location>
        <position position="1"/>
    </location>
</feature>
<keyword evidence="2" id="KW-1185">Reference proteome</keyword>
<proteinExistence type="predicted"/>